<evidence type="ECO:0000259" key="3">
    <source>
        <dbReference type="SMART" id="SM01214"/>
    </source>
</evidence>
<feature type="domain" description="FMP27/BLTP2/Hobbit GFWDK motif-containing RBG unit" evidence="3">
    <location>
        <begin position="664"/>
        <end position="796"/>
    </location>
</feature>
<evidence type="ECO:0000313" key="4">
    <source>
        <dbReference type="Proteomes" id="UP000694865"/>
    </source>
</evidence>
<dbReference type="Pfam" id="PF10344">
    <property type="entry name" value="Hobbit"/>
    <property type="match status" value="2"/>
</dbReference>
<proteinExistence type="predicted"/>
<dbReference type="PANTHER" id="PTHR15678:SF6">
    <property type="entry name" value="BRIDGE-LIKE LIPID TRANSFER PROTEIN FAMILY MEMBER 2"/>
    <property type="match status" value="1"/>
</dbReference>
<feature type="coiled-coil region" evidence="1">
    <location>
        <begin position="1442"/>
        <end position="1476"/>
    </location>
</feature>
<dbReference type="RefSeq" id="XP_002730876.1">
    <property type="nucleotide sequence ID" value="XM_002730830.1"/>
</dbReference>
<evidence type="ECO:0000313" key="5">
    <source>
        <dbReference type="RefSeq" id="XP_002730876.1"/>
    </source>
</evidence>
<dbReference type="GeneID" id="100375560"/>
<gene>
    <name evidence="5" type="primary">LOC100375560</name>
</gene>
<evidence type="ECO:0000256" key="1">
    <source>
        <dbReference type="SAM" id="Coils"/>
    </source>
</evidence>
<accession>A0ABM0GIZ0</accession>
<keyword evidence="1" id="KW-0175">Coiled coil</keyword>
<evidence type="ECO:0000256" key="2">
    <source>
        <dbReference type="SAM" id="MobiDB-lite"/>
    </source>
</evidence>
<sequence>MCSEDNKVRNHGVCNYLALFKLTELQVGCVLLLQSCHIQYLQDEVTFWYQEFDHFLLPWKQTEEQIDINEVTKSIRPKSILNKLKLPMEFIVNLSNLSASVIQPDVPEFSAVASTVQAKACIESGQQNNINIKGKIHGEQLYCYVGEAAKFTGHFSTKKHLWGTPYAMHAIDIQYFSSYESLELKVDTQYLQLECSNEILDVTEHILETFKMLRESASSASPTSPTKKIFSRNRKLDIQFTLHDMNGFICSSANECLMLRMDNLMVVSNYSRSEADLEGILFTRVQKIHKSHDCFTFAKSPKGIVNLERLNLTLSGDPKEIGVEISSNFCIQWTPTDHMTMYHSIQEVLQHITNIKEIIPKSPQKESKSISSIRLHVHQLQFYYTISKTQRNFINVNKLTVMKKGTSVNITATQSTLHFDDYSIIDIENISVQRQIDNEHILRERQTFDSLVTTTNAGWILNMKILDISFPHQYNFAANWDQVINIFKWLKSVHKRTKNNTLSADMLIQIQTISIKICDDPFEVKLGDNYELMRDEHAESDHRRELLNNKVAELRQSHGELLPAKKIAELYYSLDRKHVDIYMKRSKQLYKTSPMRQTLLQWSMSGLEITAICDETLHGKDNIVKQMRDIDNTSPYPSDGLQFTTLWCRMVRGFVRQFDLKLRDYPQSMLTIKDWQWWGRLVGAEQIAAQRAKREGVISLDPPWCDAIVQRSMPPLKFFHDLSTDMSSYTLSWGYCWENTWAQVNLAMDLINRPSKDPSYPLSAWDKLRLLIHGRLVMSMDQFTILWLASFDPYNTREVLEWKWKNVFLDWTNAHFLVKGDLDVYVRTPSKYDDCRFFHLPNFRLEIDLNWICTGDANDHHSVMPCAPDKVPEHSDKGHDSYAAFRSQNVDVNISLDVLGTKKGDTLGDVPSSLFYASTMRWLQNFQSILREVTRPTKRGKLFKNTKPKKPLLSRHYRFVEFNVKWPQVVVSYWASFAKQHGIEVNLGSGSFGLKTIRTLTTFTDGLVRRKEASWTIINCASDIGESHVYLCTTKNQDNQQLTLMRRSIDKNDFLSVLRLVYGRQQVDNNESGEPSNQLKDYVHKLVVYDLRAAWTTNNRDVVFGLYDQYNKVQMLKHNLSTAAVKVKMESNANTPISQKTNRSSSVTPSPVTRLQSGHGDTMLQQLLSEAATKFVAFSDSEESAGIGEQLYGIAACSTDDILLQNWRIEFINSQVMLKGCETSGYVIVSAQRAQVLQSLHEPTWRDGKVTNKTTWKGTLDSMQYFATVDQGLSERHEIPWLSVSNIEERSSVSTIGNVADMVGSGQSAGGIVSNTVGATSSVMEDQSAVQLQRMISRCSCQFFYASYTADIDSELATQAHSDLNCSTDSDLLSREEAVDSFTLLHHDLNICTNSSQYAMILDIVNNLLLYVEPKRKEASERLQRTKFQMQLTSIEDQRSPLLQLQDTVRFLLSNLRKLERELYLVQRELEDNANDANLLQESTDLEQQLNDCKESLLNSSEDLRIMVSCFKESQLQNKIQLQPKREGSSSVVRRAEVCFASARWKLTEEDGQLALADMELRQFKLFKTMMTFFFPGRNIEPQSESIVAEDQVFLQKPGFDDDLESIGQGLHRTGSIRSTSSDDSVSTTTSGSVSTPSKTSKKKKIAVPKILMSTNAIDKMRERAASNMFLYIKIPAVPLCVSYKAIKEKLKNKKQQRRKWVNRCIHKVTIQPTEKSSKKALFTKSTKH</sequence>
<feature type="compositionally biased region" description="Low complexity" evidence="2">
    <location>
        <begin position="1613"/>
        <end position="1639"/>
    </location>
</feature>
<dbReference type="InterPro" id="IPR045167">
    <property type="entry name" value="Hobbit"/>
</dbReference>
<name>A0ABM0GIZ0_SACKO</name>
<dbReference type="Proteomes" id="UP000694865">
    <property type="component" value="Unplaced"/>
</dbReference>
<reference evidence="5" key="1">
    <citation type="submission" date="2025-08" db="UniProtKB">
        <authorList>
            <consortium name="RefSeq"/>
        </authorList>
    </citation>
    <scope>IDENTIFICATION</scope>
    <source>
        <tissue evidence="5">Testes</tissue>
    </source>
</reference>
<protein>
    <submittedName>
        <fullName evidence="5">UPF0378 protein KIAA0100-like</fullName>
    </submittedName>
</protein>
<organism evidence="4 5">
    <name type="scientific">Saccoglossus kowalevskii</name>
    <name type="common">Acorn worm</name>
    <dbReference type="NCBI Taxonomy" id="10224"/>
    <lineage>
        <taxon>Eukaryota</taxon>
        <taxon>Metazoa</taxon>
        <taxon>Hemichordata</taxon>
        <taxon>Enteropneusta</taxon>
        <taxon>Harrimaniidae</taxon>
        <taxon>Saccoglossus</taxon>
    </lineage>
</organism>
<feature type="region of interest" description="Disordered" evidence="2">
    <location>
        <begin position="1612"/>
        <end position="1641"/>
    </location>
</feature>
<keyword evidence="4" id="KW-1185">Reference proteome</keyword>
<dbReference type="SMART" id="SM01214">
    <property type="entry name" value="Fmp27_GFWDK"/>
    <property type="match status" value="1"/>
</dbReference>
<dbReference type="InterPro" id="IPR019441">
    <property type="entry name" value="FMP27/BLTP2/Hobbit_GFWDK_RBG"/>
</dbReference>
<dbReference type="PANTHER" id="PTHR15678">
    <property type="entry name" value="ANTIGEN MLAA-22-RELATED"/>
    <property type="match status" value="1"/>
</dbReference>